<protein>
    <submittedName>
        <fullName evidence="5">ATP-binding cassette domain-containing protein</fullName>
    </submittedName>
</protein>
<dbReference type="InterPro" id="IPR003593">
    <property type="entry name" value="AAA+_ATPase"/>
</dbReference>
<dbReference type="PROSITE" id="PS50893">
    <property type="entry name" value="ABC_TRANSPORTER_2"/>
    <property type="match status" value="1"/>
</dbReference>
<dbReference type="EMBL" id="JASKHM010000001">
    <property type="protein sequence ID" value="MEQ4481066.1"/>
    <property type="molecule type" value="Genomic_DNA"/>
</dbReference>
<evidence type="ECO:0000256" key="2">
    <source>
        <dbReference type="ARBA" id="ARBA00022741"/>
    </source>
</evidence>
<dbReference type="PANTHER" id="PTHR42711">
    <property type="entry name" value="ABC TRANSPORTER ATP-BINDING PROTEIN"/>
    <property type="match status" value="1"/>
</dbReference>
<evidence type="ECO:0000256" key="3">
    <source>
        <dbReference type="ARBA" id="ARBA00022840"/>
    </source>
</evidence>
<dbReference type="GO" id="GO:0005524">
    <property type="term" value="F:ATP binding"/>
    <property type="evidence" value="ECO:0007669"/>
    <property type="project" value="UniProtKB-KW"/>
</dbReference>
<dbReference type="SUPFAM" id="SSF52540">
    <property type="entry name" value="P-loop containing nucleoside triphosphate hydrolases"/>
    <property type="match status" value="1"/>
</dbReference>
<accession>A0ABV1KLU9</accession>
<dbReference type="InterPro" id="IPR050763">
    <property type="entry name" value="ABC_transporter_ATP-binding"/>
</dbReference>
<keyword evidence="2" id="KW-0547">Nucleotide-binding</keyword>
<name>A0ABV1KLU9_9BACL</name>
<dbReference type="Pfam" id="PF00005">
    <property type="entry name" value="ABC_tran"/>
    <property type="match status" value="1"/>
</dbReference>
<proteinExistence type="predicted"/>
<dbReference type="InterPro" id="IPR017871">
    <property type="entry name" value="ABC_transporter-like_CS"/>
</dbReference>
<dbReference type="Gene3D" id="3.40.50.300">
    <property type="entry name" value="P-loop containing nucleotide triphosphate hydrolases"/>
    <property type="match status" value="1"/>
</dbReference>
<organism evidence="5 6">
    <name type="scientific">Cohnella silvisoli</name>
    <dbReference type="NCBI Taxonomy" id="2873699"/>
    <lineage>
        <taxon>Bacteria</taxon>
        <taxon>Bacillati</taxon>
        <taxon>Bacillota</taxon>
        <taxon>Bacilli</taxon>
        <taxon>Bacillales</taxon>
        <taxon>Paenibacillaceae</taxon>
        <taxon>Cohnella</taxon>
    </lineage>
</organism>
<feature type="domain" description="ABC transporter" evidence="4">
    <location>
        <begin position="7"/>
        <end position="260"/>
    </location>
</feature>
<dbReference type="RefSeq" id="WP_232182522.1">
    <property type="nucleotide sequence ID" value="NZ_JAIOAP010000001.1"/>
</dbReference>
<keyword evidence="1" id="KW-0813">Transport</keyword>
<gene>
    <name evidence="5" type="ORF">QJS35_01515</name>
</gene>
<comment type="caution">
    <text evidence="5">The sequence shown here is derived from an EMBL/GenBank/DDBJ whole genome shotgun (WGS) entry which is preliminary data.</text>
</comment>
<keyword evidence="6" id="KW-1185">Reference proteome</keyword>
<dbReference type="PANTHER" id="PTHR42711:SF1">
    <property type="entry name" value="ABC-TRANSPORT PROTEIN, ATP-BINDING COMPONENT"/>
    <property type="match status" value="1"/>
</dbReference>
<dbReference type="InterPro" id="IPR027417">
    <property type="entry name" value="P-loop_NTPase"/>
</dbReference>
<keyword evidence="3 5" id="KW-0067">ATP-binding</keyword>
<dbReference type="Proteomes" id="UP001493487">
    <property type="component" value="Unassembled WGS sequence"/>
</dbReference>
<evidence type="ECO:0000313" key="6">
    <source>
        <dbReference type="Proteomes" id="UP001493487"/>
    </source>
</evidence>
<evidence type="ECO:0000259" key="4">
    <source>
        <dbReference type="PROSITE" id="PS50893"/>
    </source>
</evidence>
<dbReference type="PROSITE" id="PS00211">
    <property type="entry name" value="ABC_TRANSPORTER_1"/>
    <property type="match status" value="1"/>
</dbReference>
<reference evidence="5 6" key="1">
    <citation type="journal article" date="2023" name="Genome Announc.">
        <title>Pan-Genome Analyses of the Genus Cohnella and Proposal of the Novel Species Cohnella silvisoli sp. nov., Isolated from Forest Soil.</title>
        <authorList>
            <person name="Wang C."/>
            <person name="Mao L."/>
            <person name="Bao G."/>
            <person name="Zhu H."/>
        </authorList>
    </citation>
    <scope>NUCLEOTIDE SEQUENCE [LARGE SCALE GENOMIC DNA]</scope>
    <source>
        <strain evidence="5 6">NL03-T5-1</strain>
    </source>
</reference>
<evidence type="ECO:0000256" key="1">
    <source>
        <dbReference type="ARBA" id="ARBA00022448"/>
    </source>
</evidence>
<evidence type="ECO:0000313" key="5">
    <source>
        <dbReference type="EMBL" id="MEQ4481066.1"/>
    </source>
</evidence>
<dbReference type="SMART" id="SM00382">
    <property type="entry name" value="AAA"/>
    <property type="match status" value="1"/>
</dbReference>
<dbReference type="InterPro" id="IPR003439">
    <property type="entry name" value="ABC_transporter-like_ATP-bd"/>
</dbReference>
<sequence>MEQQTIIKVQNLHKQYKQMIRHEGKWGGLQDLVNRKHKLMTAVDNVSFEVESGEAVAFIGPNGAGKSTVIKMLVGVLAPTSGLVEVEGRIPHGNRLENAKRIGVVFGQRTQLFWDIPLSESLHLARHMYKIPQQQFKENMLKYSEVLGLHEYMNVAVRQLSLGQRMRAELCAALLHNPRIVFLDEPTIGLDVVVKEKFRSLIRDINEKYHTTILLTTHDMVDIEQLCSRVIVIDHGNILFDGKLDQLKRDFGSEEKMTLEMDSKLDDFREIYELGVKSVEQEDRTLQIVYDNRRVSSSAIISNILSSYTVKDLIVQQIEIEEIIKNLYKNRLT</sequence>